<evidence type="ECO:0000313" key="3">
    <source>
        <dbReference type="Proteomes" id="UP000466442"/>
    </source>
</evidence>
<dbReference type="Proteomes" id="UP000466442">
    <property type="component" value="Linkage Group LG1"/>
</dbReference>
<sequence length="312" mass="33820">MNDENDDQIIIVNDDGDPERYDDHLQGNNNPEQGNEEEEHVEPPEPTQMQSTQSRVIEEVADAQDLGALCNETIDSSEASDLMGPEEEPTANLIDADLDELSSQSDSTSEDTISQNTVIEVLTPLKPYLGENTSSIVPQTDKYITSDNTINPDILIRTLPDVDINGNFDTDYLEELLNELPEPITHDIDGNENSGQSVEDLSSNPGRKNLFPSNANNTIEVPEMSSAEETIGSSTASSTRDSTKENKSLGEVTELTNESDSKANIDVDVEEISESETRTSGESSDPPKSVAEPESPKTNGGAPTSDVTAYLI</sequence>
<keyword evidence="3" id="KW-1185">Reference proteome</keyword>
<comment type="caution">
    <text evidence="2">The sequence shown here is derived from an EMBL/GenBank/DDBJ whole genome shotgun (WGS) entry which is preliminary data.</text>
</comment>
<feature type="compositionally biased region" description="Polar residues" evidence="1">
    <location>
        <begin position="296"/>
        <end position="312"/>
    </location>
</feature>
<evidence type="ECO:0000313" key="2">
    <source>
        <dbReference type="EMBL" id="KAF6217306.1"/>
    </source>
</evidence>
<proteinExistence type="predicted"/>
<gene>
    <name evidence="2" type="ORF">GE061_001660</name>
</gene>
<dbReference type="EMBL" id="WIXP02000001">
    <property type="protein sequence ID" value="KAF6217306.1"/>
    <property type="molecule type" value="Genomic_DNA"/>
</dbReference>
<organism evidence="2 3">
    <name type="scientific">Apolygus lucorum</name>
    <name type="common">Small green plant bug</name>
    <name type="synonym">Lygocoris lucorum</name>
    <dbReference type="NCBI Taxonomy" id="248454"/>
    <lineage>
        <taxon>Eukaryota</taxon>
        <taxon>Metazoa</taxon>
        <taxon>Ecdysozoa</taxon>
        <taxon>Arthropoda</taxon>
        <taxon>Hexapoda</taxon>
        <taxon>Insecta</taxon>
        <taxon>Pterygota</taxon>
        <taxon>Neoptera</taxon>
        <taxon>Paraneoptera</taxon>
        <taxon>Hemiptera</taxon>
        <taxon>Heteroptera</taxon>
        <taxon>Panheteroptera</taxon>
        <taxon>Cimicomorpha</taxon>
        <taxon>Miridae</taxon>
        <taxon>Mirini</taxon>
        <taxon>Apolygus</taxon>
    </lineage>
</organism>
<feature type="region of interest" description="Disordered" evidence="1">
    <location>
        <begin position="1"/>
        <end position="54"/>
    </location>
</feature>
<accession>A0A8S9YCG1</accession>
<feature type="compositionally biased region" description="Polar residues" evidence="1">
    <location>
        <begin position="191"/>
        <end position="219"/>
    </location>
</feature>
<dbReference type="AlphaFoldDB" id="A0A8S9YCG1"/>
<feature type="compositionally biased region" description="Polar residues" evidence="1">
    <location>
        <begin position="227"/>
        <end position="240"/>
    </location>
</feature>
<evidence type="ECO:0000256" key="1">
    <source>
        <dbReference type="SAM" id="MobiDB-lite"/>
    </source>
</evidence>
<reference evidence="2" key="1">
    <citation type="journal article" date="2021" name="Mol. Ecol. Resour.">
        <title>Apolygus lucorum genome provides insights into omnivorousness and mesophyll feeding.</title>
        <authorList>
            <person name="Liu Y."/>
            <person name="Liu H."/>
            <person name="Wang H."/>
            <person name="Huang T."/>
            <person name="Liu B."/>
            <person name="Yang B."/>
            <person name="Yin L."/>
            <person name="Li B."/>
            <person name="Zhang Y."/>
            <person name="Zhang S."/>
            <person name="Jiang F."/>
            <person name="Zhang X."/>
            <person name="Ren Y."/>
            <person name="Wang B."/>
            <person name="Wang S."/>
            <person name="Lu Y."/>
            <person name="Wu K."/>
            <person name="Fan W."/>
            <person name="Wang G."/>
        </authorList>
    </citation>
    <scope>NUCLEOTIDE SEQUENCE</scope>
    <source>
        <strain evidence="2">12Hb</strain>
    </source>
</reference>
<name>A0A8S9YCG1_APOLU</name>
<protein>
    <submittedName>
        <fullName evidence="2">Uncharacterized protein</fullName>
    </submittedName>
</protein>
<feature type="region of interest" description="Disordered" evidence="1">
    <location>
        <begin position="183"/>
        <end position="312"/>
    </location>
</feature>